<name>A0A4W3ICC3_CALMI</name>
<evidence type="ECO:0000256" key="3">
    <source>
        <dbReference type="PROSITE-ProRule" id="PRU00023"/>
    </source>
</evidence>
<sequence>MKKQMNEQVTWFANSEIFKDIPLSLHEAAFRGDFLIHKGANVNCVDDRGQSPLYIAAVNRNLNCIQILLQAAAKPNGSAHNRCTPLFFATRDGEVDIMRELINHGADINSAVHLSPKLYPNTLINTPLYISVSYNKLDCFKLLLQSGANPNFNCKRLDERNRLQSFYGEVSLVLFALFIRYSGLKLCETQSISGSLFRG</sequence>
<dbReference type="InterPro" id="IPR036770">
    <property type="entry name" value="Ankyrin_rpt-contain_sf"/>
</dbReference>
<accession>A0A4W3ICC3</accession>
<dbReference type="PROSITE" id="PS50088">
    <property type="entry name" value="ANK_REPEAT"/>
    <property type="match status" value="3"/>
</dbReference>
<dbReference type="PROSITE" id="PS50297">
    <property type="entry name" value="ANK_REP_REGION"/>
    <property type="match status" value="2"/>
</dbReference>
<keyword evidence="2 3" id="KW-0040">ANK repeat</keyword>
<dbReference type="PANTHER" id="PTHR24180:SF45">
    <property type="entry name" value="POLY [ADP-RIBOSE] POLYMERASE TANKYRASE"/>
    <property type="match status" value="1"/>
</dbReference>
<evidence type="ECO:0000313" key="4">
    <source>
        <dbReference type="Ensembl" id="ENSCMIP00000027904.1"/>
    </source>
</evidence>
<evidence type="ECO:0000256" key="2">
    <source>
        <dbReference type="ARBA" id="ARBA00023043"/>
    </source>
</evidence>
<dbReference type="InterPro" id="IPR002110">
    <property type="entry name" value="Ankyrin_rpt"/>
</dbReference>
<dbReference type="SUPFAM" id="SSF48403">
    <property type="entry name" value="Ankyrin repeat"/>
    <property type="match status" value="1"/>
</dbReference>
<protein>
    <submittedName>
        <fullName evidence="4">Ankyrin repeat and SOCS box protein 1-like</fullName>
    </submittedName>
</protein>
<dbReference type="Pfam" id="PF12796">
    <property type="entry name" value="Ank_2"/>
    <property type="match status" value="1"/>
</dbReference>
<dbReference type="GeneTree" id="ENSGT00940000153969"/>
<feature type="repeat" description="ANK" evidence="3">
    <location>
        <begin position="126"/>
        <end position="155"/>
    </location>
</feature>
<reference evidence="5" key="2">
    <citation type="journal article" date="2007" name="PLoS Biol.">
        <title>Survey sequencing and comparative analysis of the elephant shark (Callorhinchus milii) genome.</title>
        <authorList>
            <person name="Venkatesh B."/>
            <person name="Kirkness E.F."/>
            <person name="Loh Y.H."/>
            <person name="Halpern A.L."/>
            <person name="Lee A.P."/>
            <person name="Johnson J."/>
            <person name="Dandona N."/>
            <person name="Viswanathan L.D."/>
            <person name="Tay A."/>
            <person name="Venter J.C."/>
            <person name="Strausberg R.L."/>
            <person name="Brenner S."/>
        </authorList>
    </citation>
    <scope>NUCLEOTIDE SEQUENCE [LARGE SCALE GENOMIC DNA]</scope>
</reference>
<reference evidence="5" key="1">
    <citation type="journal article" date="2006" name="Science">
        <title>Ancient noncoding elements conserved in the human genome.</title>
        <authorList>
            <person name="Venkatesh B."/>
            <person name="Kirkness E.F."/>
            <person name="Loh Y.H."/>
            <person name="Halpern A.L."/>
            <person name="Lee A.P."/>
            <person name="Johnson J."/>
            <person name="Dandona N."/>
            <person name="Viswanathan L.D."/>
            <person name="Tay A."/>
            <person name="Venter J.C."/>
            <person name="Strausberg R.L."/>
            <person name="Brenner S."/>
        </authorList>
    </citation>
    <scope>NUCLEOTIDE SEQUENCE [LARGE SCALE GENOMIC DNA]</scope>
</reference>
<gene>
    <name evidence="4" type="primary">LOC103183945</name>
</gene>
<dbReference type="Gene3D" id="1.25.40.20">
    <property type="entry name" value="Ankyrin repeat-containing domain"/>
    <property type="match status" value="1"/>
</dbReference>
<feature type="repeat" description="ANK" evidence="3">
    <location>
        <begin position="81"/>
        <end position="113"/>
    </location>
</feature>
<reference evidence="5" key="3">
    <citation type="journal article" date="2014" name="Nature">
        <title>Elephant shark genome provides unique insights into gnathostome evolution.</title>
        <authorList>
            <consortium name="International Elephant Shark Genome Sequencing Consortium"/>
            <person name="Venkatesh B."/>
            <person name="Lee A.P."/>
            <person name="Ravi V."/>
            <person name="Maurya A.K."/>
            <person name="Lian M.M."/>
            <person name="Swann J.B."/>
            <person name="Ohta Y."/>
            <person name="Flajnik M.F."/>
            <person name="Sutoh Y."/>
            <person name="Kasahara M."/>
            <person name="Hoon S."/>
            <person name="Gangu V."/>
            <person name="Roy S.W."/>
            <person name="Irimia M."/>
            <person name="Korzh V."/>
            <person name="Kondrychyn I."/>
            <person name="Lim Z.W."/>
            <person name="Tay B.H."/>
            <person name="Tohari S."/>
            <person name="Kong K.W."/>
            <person name="Ho S."/>
            <person name="Lorente-Galdos B."/>
            <person name="Quilez J."/>
            <person name="Marques-Bonet T."/>
            <person name="Raney B.J."/>
            <person name="Ingham P.W."/>
            <person name="Tay A."/>
            <person name="Hillier L.W."/>
            <person name="Minx P."/>
            <person name="Boehm T."/>
            <person name="Wilson R.K."/>
            <person name="Brenner S."/>
            <person name="Warren W.C."/>
        </authorList>
    </citation>
    <scope>NUCLEOTIDE SEQUENCE [LARGE SCALE GENOMIC DNA]</scope>
</reference>
<reference evidence="4" key="5">
    <citation type="submission" date="2025-09" db="UniProtKB">
        <authorList>
            <consortium name="Ensembl"/>
        </authorList>
    </citation>
    <scope>IDENTIFICATION</scope>
</reference>
<keyword evidence="5" id="KW-1185">Reference proteome</keyword>
<evidence type="ECO:0000313" key="5">
    <source>
        <dbReference type="Proteomes" id="UP000314986"/>
    </source>
</evidence>
<dbReference type="PANTHER" id="PTHR24180">
    <property type="entry name" value="CYCLIN-DEPENDENT KINASE INHIBITOR 2C-RELATED"/>
    <property type="match status" value="1"/>
</dbReference>
<dbReference type="Proteomes" id="UP000314986">
    <property type="component" value="Unassembled WGS sequence"/>
</dbReference>
<dbReference type="Ensembl" id="ENSCMIT00000028345.1">
    <property type="protein sequence ID" value="ENSCMIP00000027904.1"/>
    <property type="gene ID" value="ENSCMIG00000012137.1"/>
</dbReference>
<dbReference type="Pfam" id="PF00023">
    <property type="entry name" value="Ank"/>
    <property type="match status" value="1"/>
</dbReference>
<reference evidence="4" key="4">
    <citation type="submission" date="2025-08" db="UniProtKB">
        <authorList>
            <consortium name="Ensembl"/>
        </authorList>
    </citation>
    <scope>IDENTIFICATION</scope>
</reference>
<organism evidence="4 5">
    <name type="scientific">Callorhinchus milii</name>
    <name type="common">Ghost shark</name>
    <dbReference type="NCBI Taxonomy" id="7868"/>
    <lineage>
        <taxon>Eukaryota</taxon>
        <taxon>Metazoa</taxon>
        <taxon>Chordata</taxon>
        <taxon>Craniata</taxon>
        <taxon>Vertebrata</taxon>
        <taxon>Chondrichthyes</taxon>
        <taxon>Holocephali</taxon>
        <taxon>Chimaeriformes</taxon>
        <taxon>Callorhinchidae</taxon>
        <taxon>Callorhinchus</taxon>
    </lineage>
</organism>
<evidence type="ECO:0000256" key="1">
    <source>
        <dbReference type="ARBA" id="ARBA00022737"/>
    </source>
</evidence>
<dbReference type="AlphaFoldDB" id="A0A4W3ICC3"/>
<keyword evidence="1" id="KW-0677">Repeat</keyword>
<dbReference type="SMART" id="SM00248">
    <property type="entry name" value="ANK"/>
    <property type="match status" value="3"/>
</dbReference>
<proteinExistence type="predicted"/>
<dbReference type="InterPro" id="IPR051637">
    <property type="entry name" value="Ank_repeat_dom-contain_49"/>
</dbReference>
<feature type="repeat" description="ANK" evidence="3">
    <location>
        <begin position="48"/>
        <end position="80"/>
    </location>
</feature>